<dbReference type="CDD" id="cd01948">
    <property type="entry name" value="EAL"/>
    <property type="match status" value="1"/>
</dbReference>
<dbReference type="PANTHER" id="PTHR33121">
    <property type="entry name" value="CYCLIC DI-GMP PHOSPHODIESTERASE PDEF"/>
    <property type="match status" value="1"/>
</dbReference>
<comment type="caution">
    <text evidence="2">The sequence shown here is derived from an EMBL/GenBank/DDBJ whole genome shotgun (WGS) entry which is preliminary data.</text>
</comment>
<dbReference type="Proteomes" id="UP000051888">
    <property type="component" value="Unassembled WGS sequence"/>
</dbReference>
<dbReference type="GO" id="GO:0071111">
    <property type="term" value="F:cyclic-guanylate-specific phosphodiesterase activity"/>
    <property type="evidence" value="ECO:0007669"/>
    <property type="project" value="InterPro"/>
</dbReference>
<dbReference type="PANTHER" id="PTHR33121:SF76">
    <property type="entry name" value="SIGNALING PROTEIN"/>
    <property type="match status" value="1"/>
</dbReference>
<proteinExistence type="predicted"/>
<dbReference type="EMBL" id="LJJC01000004">
    <property type="protein sequence ID" value="KQL52802.1"/>
    <property type="molecule type" value="Genomic_DNA"/>
</dbReference>
<sequence length="239" mass="28247">MDTKHLNLHDLIKDRLFYNEFQPLWNTSENTIFAYEAFIRTNPFTDPLELFYQARNMGVLYELDTASISNAVKEYPYGHLDKYLLFVNVFPSTIIHPDFPAFINGLLRNYEEIKHRVVFEINEDPAEDHYWEEPHFKNRLSFLRDKGFFIAYDDLTYTQSSIRKIHDYVPDFTKLDRSCSQNLADSLEKQEHVEYFVSDTFKEMVVVLEGIETNDDLLVAKQLGVPLLQGYFIAKPHRL</sequence>
<dbReference type="InterPro" id="IPR050706">
    <property type="entry name" value="Cyclic-di-GMP_PDE-like"/>
</dbReference>
<evidence type="ECO:0000313" key="3">
    <source>
        <dbReference type="Proteomes" id="UP000051888"/>
    </source>
</evidence>
<dbReference type="InterPro" id="IPR035919">
    <property type="entry name" value="EAL_sf"/>
</dbReference>
<dbReference type="RefSeq" id="WP_055738509.1">
    <property type="nucleotide sequence ID" value="NZ_JAAIWL010000015.1"/>
</dbReference>
<feature type="domain" description="EAL" evidence="1">
    <location>
        <begin position="1"/>
        <end position="239"/>
    </location>
</feature>
<dbReference type="Gene3D" id="3.20.20.450">
    <property type="entry name" value="EAL domain"/>
    <property type="match status" value="1"/>
</dbReference>
<reference evidence="2 3" key="1">
    <citation type="submission" date="2015-09" db="EMBL/GenBank/DDBJ databases">
        <title>Genome sequencing project for genomic taxonomy and phylogenomics of Bacillus-like bacteria.</title>
        <authorList>
            <person name="Liu B."/>
            <person name="Wang J."/>
            <person name="Zhu Y."/>
            <person name="Liu G."/>
            <person name="Chen Q."/>
            <person name="Chen Z."/>
            <person name="Lan J."/>
            <person name="Che J."/>
            <person name="Ge C."/>
            <person name="Shi H."/>
            <person name="Pan Z."/>
            <person name="Liu X."/>
        </authorList>
    </citation>
    <scope>NUCLEOTIDE SEQUENCE [LARGE SCALE GENOMIC DNA]</scope>
    <source>
        <strain evidence="2 3">LMG 18435</strain>
    </source>
</reference>
<organism evidence="2 3">
    <name type="scientific">Heyndrickxia shackletonii</name>
    <dbReference type="NCBI Taxonomy" id="157838"/>
    <lineage>
        <taxon>Bacteria</taxon>
        <taxon>Bacillati</taxon>
        <taxon>Bacillota</taxon>
        <taxon>Bacilli</taxon>
        <taxon>Bacillales</taxon>
        <taxon>Bacillaceae</taxon>
        <taxon>Heyndrickxia</taxon>
    </lineage>
</organism>
<dbReference type="InterPro" id="IPR001633">
    <property type="entry name" value="EAL_dom"/>
</dbReference>
<evidence type="ECO:0000259" key="1">
    <source>
        <dbReference type="PROSITE" id="PS50883"/>
    </source>
</evidence>
<dbReference type="Pfam" id="PF00563">
    <property type="entry name" value="EAL"/>
    <property type="match status" value="1"/>
</dbReference>
<accession>A0A0Q3WTP5</accession>
<name>A0A0Q3WTP5_9BACI</name>
<dbReference type="OrthoDB" id="581425at2"/>
<dbReference type="PATRIC" id="fig|157838.3.peg.940"/>
<dbReference type="SMART" id="SM00052">
    <property type="entry name" value="EAL"/>
    <property type="match status" value="1"/>
</dbReference>
<protein>
    <recommendedName>
        <fullName evidence="1">EAL domain-containing protein</fullName>
    </recommendedName>
</protein>
<dbReference type="STRING" id="157838.AN964_04220"/>
<gene>
    <name evidence="2" type="ORF">AN964_04220</name>
</gene>
<dbReference type="SUPFAM" id="SSF141868">
    <property type="entry name" value="EAL domain-like"/>
    <property type="match status" value="1"/>
</dbReference>
<dbReference type="PROSITE" id="PS50883">
    <property type="entry name" value="EAL"/>
    <property type="match status" value="1"/>
</dbReference>
<evidence type="ECO:0000313" key="2">
    <source>
        <dbReference type="EMBL" id="KQL52802.1"/>
    </source>
</evidence>
<dbReference type="AlphaFoldDB" id="A0A0Q3WTP5"/>
<keyword evidence="3" id="KW-1185">Reference proteome</keyword>